<evidence type="ECO:0000313" key="3">
    <source>
        <dbReference type="EMBL" id="EPS36552.1"/>
    </source>
</evidence>
<dbReference type="HOGENOM" id="CLU_048589_1_1_1"/>
<evidence type="ECO:0000256" key="1">
    <source>
        <dbReference type="SAM" id="Phobius"/>
    </source>
</evidence>
<sequence length="311" mass="35015">MVLLGDYFVLAKSGMPKSKTVIIAITMLGIIWLASSVGGEHFIQKNRWLMDAERSTAAAEMGESDGRIKDKVALITDTYFTDSHIPLILHFSHVLGPSWPIVYLTTKKVIDDHLHPQLKNGSAAWTRAVNEGRIELRIIPEDLPFKLDDRNGVNKYLSNAWIWDQLAPAKHVLLFQADAILCANAHKTVDDFLEYDMVGAPLVPSGWIYNGGLSLRNRTMMLDIIKNHNWEKEAVPGDGEDVWFSRHIKRRGGHIPNNAVASEFACEHGWTIEVQKHPVGYHKVHKWAPNKIKEISVWCPEIGLARPGPLK</sequence>
<keyword evidence="1" id="KW-0812">Transmembrane</keyword>
<name>S8BMV8_DACHA</name>
<reference evidence="3 4" key="1">
    <citation type="journal article" date="2013" name="PLoS Genet.">
        <title>Genomic mechanisms accounting for the adaptation to parasitism in nematode-trapping fungi.</title>
        <authorList>
            <person name="Meerupati T."/>
            <person name="Andersson K.M."/>
            <person name="Friman E."/>
            <person name="Kumar D."/>
            <person name="Tunlid A."/>
            <person name="Ahren D."/>
        </authorList>
    </citation>
    <scope>NUCLEOTIDE SEQUENCE [LARGE SCALE GENOMIC DNA]</scope>
    <source>
        <strain evidence="3 4">CBS 200.50</strain>
    </source>
</reference>
<dbReference type="OrthoDB" id="10025998at2759"/>
<keyword evidence="1" id="KW-1133">Transmembrane helix</keyword>
<keyword evidence="4" id="KW-1185">Reference proteome</keyword>
<feature type="transmembrane region" description="Helical" evidence="1">
    <location>
        <begin position="20"/>
        <end position="39"/>
    </location>
</feature>
<dbReference type="eggNOG" id="ENOG502SCDD">
    <property type="taxonomic scope" value="Eukaryota"/>
</dbReference>
<dbReference type="AlphaFoldDB" id="S8BMV8"/>
<organism evidence="3 4">
    <name type="scientific">Dactylellina haptotyla (strain CBS 200.50)</name>
    <name type="common">Nematode-trapping fungus</name>
    <name type="synonym">Monacrosporium haptotylum</name>
    <dbReference type="NCBI Taxonomy" id="1284197"/>
    <lineage>
        <taxon>Eukaryota</taxon>
        <taxon>Fungi</taxon>
        <taxon>Dikarya</taxon>
        <taxon>Ascomycota</taxon>
        <taxon>Pezizomycotina</taxon>
        <taxon>Orbiliomycetes</taxon>
        <taxon>Orbiliales</taxon>
        <taxon>Orbiliaceae</taxon>
        <taxon>Dactylellina</taxon>
    </lineage>
</organism>
<reference evidence="4" key="2">
    <citation type="submission" date="2013-04" db="EMBL/GenBank/DDBJ databases">
        <title>Genomic mechanisms accounting for the adaptation to parasitism in nematode-trapping fungi.</title>
        <authorList>
            <person name="Ahren D.G."/>
        </authorList>
    </citation>
    <scope>NUCLEOTIDE SEQUENCE [LARGE SCALE GENOMIC DNA]</scope>
    <source>
        <strain evidence="4">CBS 200.50</strain>
    </source>
</reference>
<comment type="caution">
    <text evidence="3">The sequence shown here is derived from an EMBL/GenBank/DDBJ whole genome shotgun (WGS) entry which is preliminary data.</text>
</comment>
<protein>
    <recommendedName>
        <fullName evidence="2">DUF5672 domain-containing protein</fullName>
    </recommendedName>
</protein>
<evidence type="ECO:0000259" key="2">
    <source>
        <dbReference type="Pfam" id="PF18922"/>
    </source>
</evidence>
<dbReference type="OMA" id="HGENIHE"/>
<gene>
    <name evidence="3" type="ORF">H072_9826</name>
</gene>
<dbReference type="STRING" id="1284197.S8BMV8"/>
<dbReference type="Proteomes" id="UP000015100">
    <property type="component" value="Unassembled WGS sequence"/>
</dbReference>
<feature type="domain" description="DUF5672" evidence="2">
    <location>
        <begin position="147"/>
        <end position="282"/>
    </location>
</feature>
<proteinExistence type="predicted"/>
<dbReference type="Pfam" id="PF18922">
    <property type="entry name" value="DUF5672"/>
    <property type="match status" value="1"/>
</dbReference>
<accession>S8BMV8</accession>
<keyword evidence="1" id="KW-0472">Membrane</keyword>
<dbReference type="EMBL" id="AQGS01000867">
    <property type="protein sequence ID" value="EPS36552.1"/>
    <property type="molecule type" value="Genomic_DNA"/>
</dbReference>
<evidence type="ECO:0000313" key="4">
    <source>
        <dbReference type="Proteomes" id="UP000015100"/>
    </source>
</evidence>
<dbReference type="InterPro" id="IPR043729">
    <property type="entry name" value="DUF5672"/>
</dbReference>